<feature type="non-terminal residue" evidence="2">
    <location>
        <position position="1"/>
    </location>
</feature>
<evidence type="ECO:0000259" key="1">
    <source>
        <dbReference type="Pfam" id="PF10536"/>
    </source>
</evidence>
<organism evidence="2 3">
    <name type="scientific">Hevea brasiliensis</name>
    <name type="common">Para rubber tree</name>
    <name type="synonym">Siphonia brasiliensis</name>
    <dbReference type="NCBI Taxonomy" id="3981"/>
    <lineage>
        <taxon>Eukaryota</taxon>
        <taxon>Viridiplantae</taxon>
        <taxon>Streptophyta</taxon>
        <taxon>Embryophyta</taxon>
        <taxon>Tracheophyta</taxon>
        <taxon>Spermatophyta</taxon>
        <taxon>Magnoliopsida</taxon>
        <taxon>eudicotyledons</taxon>
        <taxon>Gunneridae</taxon>
        <taxon>Pentapetalae</taxon>
        <taxon>rosids</taxon>
        <taxon>fabids</taxon>
        <taxon>Malpighiales</taxon>
        <taxon>Euphorbiaceae</taxon>
        <taxon>Crotonoideae</taxon>
        <taxon>Micrandreae</taxon>
        <taxon>Hevea</taxon>
    </lineage>
</organism>
<gene>
    <name evidence="2" type="ORF">P3X46_007153</name>
</gene>
<keyword evidence="3" id="KW-1185">Reference proteome</keyword>
<evidence type="ECO:0000313" key="2">
    <source>
        <dbReference type="EMBL" id="KAJ9183274.1"/>
    </source>
</evidence>
<dbReference type="Pfam" id="PF10536">
    <property type="entry name" value="PMD"/>
    <property type="match status" value="1"/>
</dbReference>
<comment type="caution">
    <text evidence="2">The sequence shown here is derived from an EMBL/GenBank/DDBJ whole genome shotgun (WGS) entry which is preliminary data.</text>
</comment>
<dbReference type="PANTHER" id="PTHR46033:SF8">
    <property type="entry name" value="PROTEIN MAINTENANCE OF MERISTEMS-LIKE"/>
    <property type="match status" value="1"/>
</dbReference>
<dbReference type="InterPro" id="IPR019557">
    <property type="entry name" value="AminoTfrase-like_pln_mobile"/>
</dbReference>
<feature type="domain" description="Aminotransferase-like plant mobile" evidence="1">
    <location>
        <begin position="1"/>
        <end position="143"/>
    </location>
</feature>
<proteinExistence type="predicted"/>
<reference evidence="2" key="1">
    <citation type="journal article" date="2023" name="Plant Biotechnol. J.">
        <title>Chromosome-level wild Hevea brasiliensis genome provides new tools for genomic-assisted breeding and valuable loci to elevate rubber yield.</title>
        <authorList>
            <person name="Cheng H."/>
            <person name="Song X."/>
            <person name="Hu Y."/>
            <person name="Wu T."/>
            <person name="Yang Q."/>
            <person name="An Z."/>
            <person name="Feng S."/>
            <person name="Deng Z."/>
            <person name="Wu W."/>
            <person name="Zeng X."/>
            <person name="Tu M."/>
            <person name="Wang X."/>
            <person name="Huang H."/>
        </authorList>
    </citation>
    <scope>NUCLEOTIDE SEQUENCE</scope>
    <source>
        <strain evidence="2">MT/VB/25A 57/8</strain>
    </source>
</reference>
<dbReference type="InterPro" id="IPR044824">
    <property type="entry name" value="MAIN-like"/>
</dbReference>
<accession>A0ABQ9MSK2</accession>
<name>A0ABQ9MSK2_HEVBR</name>
<dbReference type="EMBL" id="JARPOI010000004">
    <property type="protein sequence ID" value="KAJ9183274.1"/>
    <property type="molecule type" value="Genomic_DNA"/>
</dbReference>
<sequence length="143" mass="16185">DVGIIFGLLVHGSTVTGMSWADWPEVCEMLLGARPPSEMIRGHTLKISWLNDEFGAIPHHVDDLTLLWHARAFILQLIGSMFPDKTNSRVNLMFLPLLQDFREAAAYNWGGACLAFLYRELCRVAVTETKEISEPLFILQIWA</sequence>
<dbReference type="PANTHER" id="PTHR46033">
    <property type="entry name" value="PROTEIN MAIN-LIKE 2"/>
    <property type="match status" value="1"/>
</dbReference>
<evidence type="ECO:0000313" key="3">
    <source>
        <dbReference type="Proteomes" id="UP001174677"/>
    </source>
</evidence>
<dbReference type="Proteomes" id="UP001174677">
    <property type="component" value="Chromosome 4"/>
</dbReference>
<protein>
    <recommendedName>
        <fullName evidence="1">Aminotransferase-like plant mobile domain-containing protein</fullName>
    </recommendedName>
</protein>